<dbReference type="Pfam" id="PF00440">
    <property type="entry name" value="TetR_N"/>
    <property type="match status" value="1"/>
</dbReference>
<organism evidence="6 7">
    <name type="scientific">Gordonia asplenii</name>
    <dbReference type="NCBI Taxonomy" id="2725283"/>
    <lineage>
        <taxon>Bacteria</taxon>
        <taxon>Bacillati</taxon>
        <taxon>Actinomycetota</taxon>
        <taxon>Actinomycetes</taxon>
        <taxon>Mycobacteriales</taxon>
        <taxon>Gordoniaceae</taxon>
        <taxon>Gordonia</taxon>
    </lineage>
</organism>
<feature type="DNA-binding region" description="H-T-H motif" evidence="4">
    <location>
        <begin position="52"/>
        <end position="71"/>
    </location>
</feature>
<keyword evidence="3" id="KW-0804">Transcription</keyword>
<sequence>MTSEPRDLPRYLQLMWGIDDGARRGPKPKLTIPDIGRAAVDVADAEGFDAVSMKAIAERLGVTTMSLYRYVESKEDVYEIMIDEAYGRPRPDLTAHGTWRERLTAWATAVADALRSHPWVTNIPMTHPPSGPKTLLWTEAGVQAFDETPLTSQEKLSSMLVIDGFVRNHVRMASELGLVGTDSQGETDRYSIVLGQVIDDVDYPRLTRAVREDVLDDDTDFYTDELAFGLDLILDGIAARITRATA</sequence>
<accession>A0A848KZ22</accession>
<dbReference type="EMBL" id="JABBNB010000022">
    <property type="protein sequence ID" value="NMO03397.1"/>
    <property type="molecule type" value="Genomic_DNA"/>
</dbReference>
<dbReference type="GO" id="GO:0003700">
    <property type="term" value="F:DNA-binding transcription factor activity"/>
    <property type="evidence" value="ECO:0007669"/>
    <property type="project" value="TreeGrafter"/>
</dbReference>
<dbReference type="GO" id="GO:0045892">
    <property type="term" value="P:negative regulation of DNA-templated transcription"/>
    <property type="evidence" value="ECO:0007669"/>
    <property type="project" value="InterPro"/>
</dbReference>
<evidence type="ECO:0000259" key="5">
    <source>
        <dbReference type="PROSITE" id="PS50977"/>
    </source>
</evidence>
<comment type="caution">
    <text evidence="6">The sequence shown here is derived from an EMBL/GenBank/DDBJ whole genome shotgun (WGS) entry which is preliminary data.</text>
</comment>
<evidence type="ECO:0000256" key="4">
    <source>
        <dbReference type="PROSITE-ProRule" id="PRU00335"/>
    </source>
</evidence>
<gene>
    <name evidence="6" type="ORF">HH308_19465</name>
</gene>
<dbReference type="AlphaFoldDB" id="A0A848KZ22"/>
<keyword evidence="2 4" id="KW-0238">DNA-binding</keyword>
<name>A0A848KZ22_9ACTN</name>
<keyword evidence="1" id="KW-0805">Transcription regulation</keyword>
<dbReference type="InterPro" id="IPR050109">
    <property type="entry name" value="HTH-type_TetR-like_transc_reg"/>
</dbReference>
<reference evidence="6 7" key="1">
    <citation type="submission" date="2020-04" db="EMBL/GenBank/DDBJ databases">
        <title>Gordonia sp. nov. TBRC 11910.</title>
        <authorList>
            <person name="Suriyachadkun C."/>
        </authorList>
    </citation>
    <scope>NUCLEOTIDE SEQUENCE [LARGE SCALE GENOMIC DNA]</scope>
    <source>
        <strain evidence="6 7">TBRC 11910</strain>
    </source>
</reference>
<dbReference type="Gene3D" id="1.10.357.10">
    <property type="entry name" value="Tetracycline Repressor, domain 2"/>
    <property type="match status" value="1"/>
</dbReference>
<protein>
    <submittedName>
        <fullName evidence="6">TetR/AcrR family transcriptional regulator</fullName>
    </submittedName>
</protein>
<dbReference type="SUPFAM" id="SSF46689">
    <property type="entry name" value="Homeodomain-like"/>
    <property type="match status" value="1"/>
</dbReference>
<evidence type="ECO:0000313" key="6">
    <source>
        <dbReference type="EMBL" id="NMO03397.1"/>
    </source>
</evidence>
<dbReference type="RefSeq" id="WP_170195891.1">
    <property type="nucleotide sequence ID" value="NZ_JABBNB010000022.1"/>
</dbReference>
<dbReference type="PROSITE" id="PS50977">
    <property type="entry name" value="HTH_TETR_2"/>
    <property type="match status" value="1"/>
</dbReference>
<dbReference type="GO" id="GO:0000976">
    <property type="term" value="F:transcription cis-regulatory region binding"/>
    <property type="evidence" value="ECO:0007669"/>
    <property type="project" value="TreeGrafter"/>
</dbReference>
<dbReference type="Proteomes" id="UP000550729">
    <property type="component" value="Unassembled WGS sequence"/>
</dbReference>
<evidence type="ECO:0000256" key="1">
    <source>
        <dbReference type="ARBA" id="ARBA00023015"/>
    </source>
</evidence>
<dbReference type="Gene3D" id="1.10.10.60">
    <property type="entry name" value="Homeodomain-like"/>
    <property type="match status" value="1"/>
</dbReference>
<dbReference type="PANTHER" id="PTHR30055:SF151">
    <property type="entry name" value="TRANSCRIPTIONAL REGULATORY PROTEIN"/>
    <property type="match status" value="1"/>
</dbReference>
<dbReference type="InterPro" id="IPR036271">
    <property type="entry name" value="Tet_transcr_reg_TetR-rel_C_sf"/>
</dbReference>
<dbReference type="Pfam" id="PF02909">
    <property type="entry name" value="TetR_C_1"/>
    <property type="match status" value="1"/>
</dbReference>
<dbReference type="SUPFAM" id="SSF48498">
    <property type="entry name" value="Tetracyclin repressor-like, C-terminal domain"/>
    <property type="match status" value="1"/>
</dbReference>
<proteinExistence type="predicted"/>
<dbReference type="InterPro" id="IPR001647">
    <property type="entry name" value="HTH_TetR"/>
</dbReference>
<dbReference type="InterPro" id="IPR004111">
    <property type="entry name" value="Repressor_TetR_C"/>
</dbReference>
<dbReference type="PANTHER" id="PTHR30055">
    <property type="entry name" value="HTH-TYPE TRANSCRIPTIONAL REGULATOR RUTR"/>
    <property type="match status" value="1"/>
</dbReference>
<evidence type="ECO:0000256" key="3">
    <source>
        <dbReference type="ARBA" id="ARBA00023163"/>
    </source>
</evidence>
<feature type="domain" description="HTH tetR-type" evidence="5">
    <location>
        <begin position="29"/>
        <end position="89"/>
    </location>
</feature>
<evidence type="ECO:0000256" key="2">
    <source>
        <dbReference type="ARBA" id="ARBA00023125"/>
    </source>
</evidence>
<evidence type="ECO:0000313" key="7">
    <source>
        <dbReference type="Proteomes" id="UP000550729"/>
    </source>
</evidence>
<keyword evidence="7" id="KW-1185">Reference proteome</keyword>
<dbReference type="InterPro" id="IPR009057">
    <property type="entry name" value="Homeodomain-like_sf"/>
</dbReference>